<name>A0ABP9MIU2_9GAMM</name>
<evidence type="ECO:0000313" key="2">
    <source>
        <dbReference type="Proteomes" id="UP001500631"/>
    </source>
</evidence>
<evidence type="ECO:0000313" key="1">
    <source>
        <dbReference type="EMBL" id="GAA5097304.1"/>
    </source>
</evidence>
<dbReference type="Proteomes" id="UP001500631">
    <property type="component" value="Unassembled WGS sequence"/>
</dbReference>
<organism evidence="1 2">
    <name type="scientific">Wohlfahrtiimonas larvae</name>
    <dbReference type="NCBI Taxonomy" id="1157986"/>
    <lineage>
        <taxon>Bacteria</taxon>
        <taxon>Pseudomonadati</taxon>
        <taxon>Pseudomonadota</taxon>
        <taxon>Gammaproteobacteria</taxon>
        <taxon>Cardiobacteriales</taxon>
        <taxon>Ignatzschineriaceae</taxon>
        <taxon>Wohlfahrtiimonas</taxon>
    </lineage>
</organism>
<dbReference type="InterPro" id="IPR008861">
    <property type="entry name" value="GpX-like"/>
</dbReference>
<protein>
    <recommendedName>
        <fullName evidence="3">Phage tail protein</fullName>
    </recommendedName>
</protein>
<accession>A0ABP9MIU2</accession>
<gene>
    <name evidence="1" type="ORF">GCM10023338_08650</name>
</gene>
<comment type="caution">
    <text evidence="1">The sequence shown here is derived from an EMBL/GenBank/DDBJ whole genome shotgun (WGS) entry which is preliminary data.</text>
</comment>
<evidence type="ECO:0008006" key="3">
    <source>
        <dbReference type="Google" id="ProtNLM"/>
    </source>
</evidence>
<proteinExistence type="predicted"/>
<dbReference type="RefSeq" id="WP_077924965.1">
    <property type="nucleotide sequence ID" value="NZ_BAABKE010000002.1"/>
</dbReference>
<reference evidence="2" key="1">
    <citation type="journal article" date="2019" name="Int. J. Syst. Evol. Microbiol.">
        <title>The Global Catalogue of Microorganisms (GCM) 10K type strain sequencing project: providing services to taxonomists for standard genome sequencing and annotation.</title>
        <authorList>
            <consortium name="The Broad Institute Genomics Platform"/>
            <consortium name="The Broad Institute Genome Sequencing Center for Infectious Disease"/>
            <person name="Wu L."/>
            <person name="Ma J."/>
        </authorList>
    </citation>
    <scope>NUCLEOTIDE SEQUENCE [LARGE SCALE GENOMIC DNA]</scope>
    <source>
        <strain evidence="2">JCM 18424</strain>
    </source>
</reference>
<dbReference type="Pfam" id="PF05489">
    <property type="entry name" value="Phage_tail_X"/>
    <property type="match status" value="1"/>
</dbReference>
<sequence>MSRVLTVQLDMPLDLLLHKNGIDTSQVNATLELPANRHLAKHKNMLPMGTKVTLPEVEVKPVKEIIQLWS</sequence>
<dbReference type="EMBL" id="BAABKE010000002">
    <property type="protein sequence ID" value="GAA5097304.1"/>
    <property type="molecule type" value="Genomic_DNA"/>
</dbReference>
<keyword evidence="2" id="KW-1185">Reference proteome</keyword>